<dbReference type="GO" id="GO:0006412">
    <property type="term" value="P:translation"/>
    <property type="evidence" value="ECO:0007669"/>
    <property type="project" value="InterPro"/>
</dbReference>
<comment type="similarity">
    <text evidence="1 6">Belongs to the universal ribosomal protein uL23 family.</text>
</comment>
<proteinExistence type="inferred from homology"/>
<dbReference type="InterPro" id="IPR001014">
    <property type="entry name" value="Ribosomal_uL23_CS"/>
</dbReference>
<dbReference type="InterPro" id="IPR012677">
    <property type="entry name" value="Nucleotide-bd_a/b_plait_sf"/>
</dbReference>
<evidence type="ECO:0000313" key="9">
    <source>
        <dbReference type="EMBL" id="CAI2380248.1"/>
    </source>
</evidence>
<keyword evidence="3" id="KW-0694">RNA-binding</keyword>
<dbReference type="SUPFAM" id="SSF54189">
    <property type="entry name" value="Ribosomal proteins S24e, L23 and L15e"/>
    <property type="match status" value="1"/>
</dbReference>
<dbReference type="GO" id="GO:0003735">
    <property type="term" value="F:structural constituent of ribosome"/>
    <property type="evidence" value="ECO:0007669"/>
    <property type="project" value="InterPro"/>
</dbReference>
<dbReference type="AlphaFoldDB" id="A0AAD1XVM9"/>
<evidence type="ECO:0000259" key="8">
    <source>
        <dbReference type="Pfam" id="PF03939"/>
    </source>
</evidence>
<evidence type="ECO:0000256" key="7">
    <source>
        <dbReference type="SAM" id="MobiDB-lite"/>
    </source>
</evidence>
<keyword evidence="2" id="KW-0699">rRNA-binding</keyword>
<dbReference type="InterPro" id="IPR013025">
    <property type="entry name" value="Ribosomal_uL23-like"/>
</dbReference>
<evidence type="ECO:0000256" key="6">
    <source>
        <dbReference type="RuleBase" id="RU003934"/>
    </source>
</evidence>
<evidence type="ECO:0000256" key="1">
    <source>
        <dbReference type="ARBA" id="ARBA00006700"/>
    </source>
</evidence>
<dbReference type="GO" id="GO:0005840">
    <property type="term" value="C:ribosome"/>
    <property type="evidence" value="ECO:0007669"/>
    <property type="project" value="UniProtKB-KW"/>
</dbReference>
<feature type="domain" description="Large ribosomal subunit protein uL23 N-terminal" evidence="8">
    <location>
        <begin position="25"/>
        <end position="71"/>
    </location>
</feature>
<dbReference type="InterPro" id="IPR012678">
    <property type="entry name" value="Ribosomal_uL23/eL15/eS24_sf"/>
</dbReference>
<reference evidence="9" key="1">
    <citation type="submission" date="2023-07" db="EMBL/GenBank/DDBJ databases">
        <authorList>
            <consortium name="AG Swart"/>
            <person name="Singh M."/>
            <person name="Singh A."/>
            <person name="Seah K."/>
            <person name="Emmerich C."/>
        </authorList>
    </citation>
    <scope>NUCLEOTIDE SEQUENCE</scope>
    <source>
        <strain evidence="9">DP1</strain>
    </source>
</reference>
<feature type="compositionally biased region" description="Basic residues" evidence="7">
    <location>
        <begin position="1"/>
        <end position="14"/>
    </location>
</feature>
<feature type="region of interest" description="Disordered" evidence="7">
    <location>
        <begin position="1"/>
        <end position="28"/>
    </location>
</feature>
<dbReference type="NCBIfam" id="NF011118">
    <property type="entry name" value="PRK14548.1"/>
    <property type="match status" value="1"/>
</dbReference>
<dbReference type="PROSITE" id="PS00050">
    <property type="entry name" value="RIBOSOMAL_L23"/>
    <property type="match status" value="1"/>
</dbReference>
<feature type="compositionally biased region" description="Basic and acidic residues" evidence="7">
    <location>
        <begin position="15"/>
        <end position="27"/>
    </location>
</feature>
<dbReference type="Pfam" id="PF00276">
    <property type="entry name" value="Ribosomal_L23"/>
    <property type="match status" value="1"/>
</dbReference>
<dbReference type="EMBL" id="CAMPGE010022190">
    <property type="protein sequence ID" value="CAI2380248.1"/>
    <property type="molecule type" value="Genomic_DNA"/>
</dbReference>
<dbReference type="GO" id="GO:1990904">
    <property type="term" value="C:ribonucleoprotein complex"/>
    <property type="evidence" value="ECO:0007669"/>
    <property type="project" value="UniProtKB-KW"/>
</dbReference>
<keyword evidence="10" id="KW-1185">Reference proteome</keyword>
<comment type="caution">
    <text evidence="9">The sequence shown here is derived from an EMBL/GenBank/DDBJ whole genome shotgun (WGS) entry which is preliminary data.</text>
</comment>
<dbReference type="FunFam" id="3.30.70.330:FF:000532">
    <property type="entry name" value="50S ribosomal protein L23"/>
    <property type="match status" value="1"/>
</dbReference>
<dbReference type="Gene3D" id="3.30.70.330">
    <property type="match status" value="1"/>
</dbReference>
<evidence type="ECO:0000256" key="3">
    <source>
        <dbReference type="ARBA" id="ARBA00022884"/>
    </source>
</evidence>
<organism evidence="9 10">
    <name type="scientific">Euplotes crassus</name>
    <dbReference type="NCBI Taxonomy" id="5936"/>
    <lineage>
        <taxon>Eukaryota</taxon>
        <taxon>Sar</taxon>
        <taxon>Alveolata</taxon>
        <taxon>Ciliophora</taxon>
        <taxon>Intramacronucleata</taxon>
        <taxon>Spirotrichea</taxon>
        <taxon>Hypotrichia</taxon>
        <taxon>Euplotida</taxon>
        <taxon>Euplotidae</taxon>
        <taxon>Moneuplotes</taxon>
    </lineage>
</organism>
<evidence type="ECO:0000256" key="2">
    <source>
        <dbReference type="ARBA" id="ARBA00022730"/>
    </source>
</evidence>
<evidence type="ECO:0000256" key="4">
    <source>
        <dbReference type="ARBA" id="ARBA00022980"/>
    </source>
</evidence>
<keyword evidence="4 6" id="KW-0689">Ribosomal protein</keyword>
<name>A0AAD1XVM9_EUPCR</name>
<dbReference type="GO" id="GO:0019843">
    <property type="term" value="F:rRNA binding"/>
    <property type="evidence" value="ECO:0007669"/>
    <property type="project" value="UniProtKB-KW"/>
</dbReference>
<dbReference type="Pfam" id="PF03939">
    <property type="entry name" value="Ribosomal_L23eN"/>
    <property type="match status" value="1"/>
</dbReference>
<dbReference type="Proteomes" id="UP001295684">
    <property type="component" value="Unassembled WGS sequence"/>
</dbReference>
<protein>
    <recommendedName>
        <fullName evidence="8">Large ribosomal subunit protein uL23 N-terminal domain-containing protein</fullName>
    </recommendedName>
</protein>
<sequence length="162" mass="18308">MGRPPRAPKRVYKKKATEENKEGDNKAAKAKAVLTRGRFLKGKHKVWTTATFRRPKTLAQARTPKYLRHSTLKAGTVNKYSVIEYPLVGESASKLMEDQNTLVFIVNLKSTKPDIKRTFKERFNVDIRKVNTLIRPDGKKKAFITLKGEQAAVELGSKIGII</sequence>
<evidence type="ECO:0000256" key="5">
    <source>
        <dbReference type="ARBA" id="ARBA00023274"/>
    </source>
</evidence>
<dbReference type="InterPro" id="IPR005633">
    <property type="entry name" value="Ribosomal_uL23_N"/>
</dbReference>
<evidence type="ECO:0000313" key="10">
    <source>
        <dbReference type="Proteomes" id="UP001295684"/>
    </source>
</evidence>
<dbReference type="PANTHER" id="PTHR11620">
    <property type="entry name" value="60S RIBOSOMAL PROTEIN L23A"/>
    <property type="match status" value="1"/>
</dbReference>
<accession>A0AAD1XVM9</accession>
<gene>
    <name evidence="9" type="ORF">ECRASSUSDP1_LOCUS21680</name>
</gene>
<keyword evidence="5 6" id="KW-0687">Ribonucleoprotein</keyword>
<dbReference type="HAMAP" id="MF_01369_A">
    <property type="entry name" value="Ribosomal_uL23_A"/>
    <property type="match status" value="1"/>
</dbReference>